<accession>A0ABY4YVR8</accession>
<organism evidence="2 3">
    <name type="scientific">Ornithinimicrobium faecis</name>
    <dbReference type="NCBI Taxonomy" id="2934158"/>
    <lineage>
        <taxon>Bacteria</taxon>
        <taxon>Bacillati</taxon>
        <taxon>Actinomycetota</taxon>
        <taxon>Actinomycetes</taxon>
        <taxon>Micrococcales</taxon>
        <taxon>Ornithinimicrobiaceae</taxon>
        <taxon>Ornithinimicrobium</taxon>
    </lineage>
</organism>
<dbReference type="RefSeq" id="WP_252594222.1">
    <property type="nucleotide sequence ID" value="NZ_CP099489.1"/>
</dbReference>
<evidence type="ECO:0000259" key="1">
    <source>
        <dbReference type="Pfam" id="PF12680"/>
    </source>
</evidence>
<evidence type="ECO:0000313" key="3">
    <source>
        <dbReference type="Proteomes" id="UP001056455"/>
    </source>
</evidence>
<keyword evidence="3" id="KW-1185">Reference proteome</keyword>
<protein>
    <submittedName>
        <fullName evidence="2">Nuclear transport factor 2 family protein</fullName>
    </submittedName>
</protein>
<proteinExistence type="predicted"/>
<dbReference type="InterPro" id="IPR032710">
    <property type="entry name" value="NTF2-like_dom_sf"/>
</dbReference>
<name>A0ABY4YVR8_9MICO</name>
<dbReference type="EMBL" id="CP099489">
    <property type="protein sequence ID" value="USQ80834.1"/>
    <property type="molecule type" value="Genomic_DNA"/>
</dbReference>
<dbReference type="Proteomes" id="UP001056455">
    <property type="component" value="Chromosome"/>
</dbReference>
<dbReference type="SUPFAM" id="SSF54427">
    <property type="entry name" value="NTF2-like"/>
    <property type="match status" value="1"/>
</dbReference>
<sequence length="123" mass="13515">MRTPVETVTAWHEAVNAGDIEGAIACCHPEVAVGGPRGTGHGHDLMRGWLTRSGIRLEPQHELAESDPGVLLVEELAHWTADNVPFPAPTEPTPTWCVFRVEYDCLVSVERYEERPEGLSSTD</sequence>
<gene>
    <name evidence="2" type="ORF">NF556_04040</name>
</gene>
<feature type="domain" description="SnoaL-like" evidence="1">
    <location>
        <begin position="8"/>
        <end position="101"/>
    </location>
</feature>
<dbReference type="Gene3D" id="3.10.450.50">
    <property type="match status" value="1"/>
</dbReference>
<dbReference type="InterPro" id="IPR037401">
    <property type="entry name" value="SnoaL-like"/>
</dbReference>
<dbReference type="Pfam" id="PF12680">
    <property type="entry name" value="SnoaL_2"/>
    <property type="match status" value="1"/>
</dbReference>
<evidence type="ECO:0000313" key="2">
    <source>
        <dbReference type="EMBL" id="USQ80834.1"/>
    </source>
</evidence>
<reference evidence="2" key="1">
    <citation type="submission" date="2022-06" db="EMBL/GenBank/DDBJ databases">
        <title>Ornithinimicrobium HY1793.</title>
        <authorList>
            <person name="Huang Y."/>
        </authorList>
    </citation>
    <scope>NUCLEOTIDE SEQUENCE</scope>
    <source>
        <strain evidence="2">HY1793</strain>
    </source>
</reference>